<gene>
    <name evidence="1" type="ordered locus">Lxx13150</name>
</gene>
<accession>Q6AEP4</accession>
<evidence type="ECO:0008006" key="3">
    <source>
        <dbReference type="Google" id="ProtNLM"/>
    </source>
</evidence>
<proteinExistence type="predicted"/>
<keyword evidence="2" id="KW-1185">Reference proteome</keyword>
<dbReference type="EMBL" id="AE016822">
    <property type="protein sequence ID" value="AAT89152.1"/>
    <property type="molecule type" value="Genomic_DNA"/>
</dbReference>
<organism evidence="1 2">
    <name type="scientific">Leifsonia xyli subsp. xyli (strain CTCB07)</name>
    <dbReference type="NCBI Taxonomy" id="281090"/>
    <lineage>
        <taxon>Bacteria</taxon>
        <taxon>Bacillati</taxon>
        <taxon>Actinomycetota</taxon>
        <taxon>Actinomycetes</taxon>
        <taxon>Micrococcales</taxon>
        <taxon>Microbacteriaceae</taxon>
        <taxon>Leifsonia</taxon>
    </lineage>
</organism>
<evidence type="ECO:0000313" key="1">
    <source>
        <dbReference type="EMBL" id="AAT89152.1"/>
    </source>
</evidence>
<dbReference type="KEGG" id="lxx:Lxx13150"/>
<dbReference type="STRING" id="281090.Lxx13150"/>
<dbReference type="Proteomes" id="UP000001306">
    <property type="component" value="Chromosome"/>
</dbReference>
<dbReference type="HOGENOM" id="CLU_2844503_0_0_11"/>
<name>Q6AEP4_LEIXX</name>
<dbReference type="AlphaFoldDB" id="Q6AEP4"/>
<reference evidence="1 2" key="1">
    <citation type="journal article" date="2004" name="Mol. Plant Microbe Interact.">
        <title>The genome sequence of the Gram-positive sugarcane pathogen Leifsonia xyli subsp. xyli.</title>
        <authorList>
            <person name="Monteiro-Vitorello C.B."/>
            <person name="Camargo L.E.A."/>
            <person name="Van Sluys M.A."/>
            <person name="Kitajima J.P."/>
            <person name="Truffi D."/>
            <person name="do Amaral A.M."/>
            <person name="Harakava R."/>
            <person name="de Oliveira J.C.F."/>
            <person name="Wood D."/>
            <person name="de Oliveira M.C."/>
            <person name="Miyaki C.Y."/>
            <person name="Takita M.A."/>
            <person name="da Silva A.C.R."/>
            <person name="Furlan L.R."/>
            <person name="Carraro D.M."/>
            <person name="Camarotte G."/>
            <person name="Almeida N.F. Jr."/>
            <person name="Carrer H."/>
            <person name="Coutinho L.L."/>
            <person name="El-Dorry H.A."/>
            <person name="Ferro M.I.T."/>
            <person name="Gagliardi P.R."/>
            <person name="Giglioti E."/>
            <person name="Goldman M.H.S."/>
            <person name="Goldman G.H."/>
            <person name="Kimura E.T."/>
            <person name="Ferro E.S."/>
            <person name="Kuramae E.E."/>
            <person name="Lemos E.G.M."/>
            <person name="Lemos M.V.F."/>
            <person name="Mauro S.M.Z."/>
            <person name="Machado M.A."/>
            <person name="Marino C.L."/>
            <person name="Menck C.F."/>
            <person name="Nunes L.R."/>
            <person name="Oliveira R.C."/>
            <person name="Pereira G.G."/>
            <person name="Siqueira W."/>
            <person name="de Souza A.A."/>
            <person name="Tsai S.M."/>
            <person name="Zanca A.S."/>
            <person name="Simpson A.J.G."/>
            <person name="Brumbley S.M."/>
            <person name="Setubal J.C."/>
        </authorList>
    </citation>
    <scope>NUCLEOTIDE SEQUENCE [LARGE SCALE GENOMIC DNA]</scope>
    <source>
        <strain evidence="1 2">CTCB07</strain>
    </source>
</reference>
<evidence type="ECO:0000313" key="2">
    <source>
        <dbReference type="Proteomes" id="UP000001306"/>
    </source>
</evidence>
<dbReference type="eggNOG" id="COG3142">
    <property type="taxonomic scope" value="Bacteria"/>
</dbReference>
<sequence>MRVEDIPALLAAGVDAVHLSARRTVQGAPSGPGGGADAYDITDPVVVRGAADALRQGRQGDSGRR</sequence>
<protein>
    <recommendedName>
        <fullName evidence="3">Copper homeostasis protein CutC</fullName>
    </recommendedName>
</protein>